<protein>
    <submittedName>
        <fullName evidence="2">Uncharacterized protein</fullName>
    </submittedName>
</protein>
<evidence type="ECO:0000313" key="2">
    <source>
        <dbReference type="EMBL" id="KAF2111807.1"/>
    </source>
</evidence>
<dbReference type="AlphaFoldDB" id="A0A6A5YYZ8"/>
<feature type="region of interest" description="Disordered" evidence="1">
    <location>
        <begin position="166"/>
        <end position="185"/>
    </location>
</feature>
<dbReference type="EMBL" id="ML977333">
    <property type="protein sequence ID" value="KAF2111807.1"/>
    <property type="molecule type" value="Genomic_DNA"/>
</dbReference>
<organism evidence="2 3">
    <name type="scientific">Lophiotrema nucula</name>
    <dbReference type="NCBI Taxonomy" id="690887"/>
    <lineage>
        <taxon>Eukaryota</taxon>
        <taxon>Fungi</taxon>
        <taxon>Dikarya</taxon>
        <taxon>Ascomycota</taxon>
        <taxon>Pezizomycotina</taxon>
        <taxon>Dothideomycetes</taxon>
        <taxon>Pleosporomycetidae</taxon>
        <taxon>Pleosporales</taxon>
        <taxon>Lophiotremataceae</taxon>
        <taxon>Lophiotrema</taxon>
    </lineage>
</organism>
<proteinExistence type="predicted"/>
<dbReference type="Proteomes" id="UP000799770">
    <property type="component" value="Unassembled WGS sequence"/>
</dbReference>
<evidence type="ECO:0000313" key="3">
    <source>
        <dbReference type="Proteomes" id="UP000799770"/>
    </source>
</evidence>
<name>A0A6A5YYZ8_9PLEO</name>
<evidence type="ECO:0000256" key="1">
    <source>
        <dbReference type="SAM" id="MobiDB-lite"/>
    </source>
</evidence>
<sequence length="185" mass="19696">MSEMWSQKAVAIAIVGIEQKVFNNFKVLAFPQPEVAHIPPGGVGTTYPIDIPPTSSGDSSHLPKLSVSIFYPCQVFITDAMVDKSPTDKTKVYNVGLMLHAVNGTINIGPFFGKLDLASAKSMYVTIDTLLLTGNVTITLNKVLPPTGTAKQALPQFNLKAKFDGNLSGKTGQSGDWPAKNDGSS</sequence>
<keyword evidence="3" id="KW-1185">Reference proteome</keyword>
<accession>A0A6A5YYZ8</accession>
<reference evidence="2" key="1">
    <citation type="journal article" date="2020" name="Stud. Mycol.">
        <title>101 Dothideomycetes genomes: a test case for predicting lifestyles and emergence of pathogens.</title>
        <authorList>
            <person name="Haridas S."/>
            <person name="Albert R."/>
            <person name="Binder M."/>
            <person name="Bloem J."/>
            <person name="Labutti K."/>
            <person name="Salamov A."/>
            <person name="Andreopoulos B."/>
            <person name="Baker S."/>
            <person name="Barry K."/>
            <person name="Bills G."/>
            <person name="Bluhm B."/>
            <person name="Cannon C."/>
            <person name="Castanera R."/>
            <person name="Culley D."/>
            <person name="Daum C."/>
            <person name="Ezra D."/>
            <person name="Gonzalez J."/>
            <person name="Henrissat B."/>
            <person name="Kuo A."/>
            <person name="Liang C."/>
            <person name="Lipzen A."/>
            <person name="Lutzoni F."/>
            <person name="Magnuson J."/>
            <person name="Mondo S."/>
            <person name="Nolan M."/>
            <person name="Ohm R."/>
            <person name="Pangilinan J."/>
            <person name="Park H.-J."/>
            <person name="Ramirez L."/>
            <person name="Alfaro M."/>
            <person name="Sun H."/>
            <person name="Tritt A."/>
            <person name="Yoshinaga Y."/>
            <person name="Zwiers L.-H."/>
            <person name="Turgeon B."/>
            <person name="Goodwin S."/>
            <person name="Spatafora J."/>
            <person name="Crous P."/>
            <person name="Grigoriev I."/>
        </authorList>
    </citation>
    <scope>NUCLEOTIDE SEQUENCE</scope>
    <source>
        <strain evidence="2">CBS 627.86</strain>
    </source>
</reference>
<gene>
    <name evidence="2" type="ORF">BDV96DRAFT_649783</name>
</gene>